<sequence length="368" mass="42703">MEINRKIQHGNNRVKGEVSKVRDEVRSEIDSLKDNFKKLDKSYAEIISNDRNTKDKDQSSQTHNNVIKNLAVDPKENSCDTGAVLKAKVETLVKDGLKLTNLNINKAVRKVSLHRDMENTRKPNIIFVEVDNLDNKRAIIKAKAVLRNTNKYRDVFIENNIPREKRMLDFNNRTPCNGAQPGSFSPNHIPDYSVLCWEFETNFDTTNEISSINLSHGAHNSMNQQKNTHVSYDEKNIPNDWMTNNDILNKINMCINNIQCSKGRQFEVDKLYDNFVEILHSEMNDKLESKFKVLNSTNNRKRRIKKPWWNDELTNKWNNVCTAERDYVTCKQGSLKQQLRKHFVDKRKDFDKLTQKASILVPLPGRAG</sequence>
<accession>A0A6J8ATC9</accession>
<protein>
    <submittedName>
        <fullName evidence="1">Uncharacterized protein</fullName>
    </submittedName>
</protein>
<dbReference type="Proteomes" id="UP000507470">
    <property type="component" value="Unassembled WGS sequence"/>
</dbReference>
<organism evidence="1 2">
    <name type="scientific">Mytilus coruscus</name>
    <name type="common">Sea mussel</name>
    <dbReference type="NCBI Taxonomy" id="42192"/>
    <lineage>
        <taxon>Eukaryota</taxon>
        <taxon>Metazoa</taxon>
        <taxon>Spiralia</taxon>
        <taxon>Lophotrochozoa</taxon>
        <taxon>Mollusca</taxon>
        <taxon>Bivalvia</taxon>
        <taxon>Autobranchia</taxon>
        <taxon>Pteriomorphia</taxon>
        <taxon>Mytilida</taxon>
        <taxon>Mytiloidea</taxon>
        <taxon>Mytilidae</taxon>
        <taxon>Mytilinae</taxon>
        <taxon>Mytilus</taxon>
    </lineage>
</organism>
<evidence type="ECO:0000313" key="2">
    <source>
        <dbReference type="Proteomes" id="UP000507470"/>
    </source>
</evidence>
<proteinExistence type="predicted"/>
<dbReference type="EMBL" id="CACVKT020001768">
    <property type="protein sequence ID" value="CAC5371621.1"/>
    <property type="molecule type" value="Genomic_DNA"/>
</dbReference>
<dbReference type="AlphaFoldDB" id="A0A6J8ATC9"/>
<dbReference type="OrthoDB" id="6154332at2759"/>
<gene>
    <name evidence="1" type="ORF">MCOR_10014</name>
</gene>
<keyword evidence="2" id="KW-1185">Reference proteome</keyword>
<reference evidence="1 2" key="1">
    <citation type="submission" date="2020-06" db="EMBL/GenBank/DDBJ databases">
        <authorList>
            <person name="Li R."/>
            <person name="Bekaert M."/>
        </authorList>
    </citation>
    <scope>NUCLEOTIDE SEQUENCE [LARGE SCALE GENOMIC DNA]</scope>
    <source>
        <strain evidence="2">wild</strain>
    </source>
</reference>
<name>A0A6J8ATC9_MYTCO</name>
<evidence type="ECO:0000313" key="1">
    <source>
        <dbReference type="EMBL" id="CAC5371621.1"/>
    </source>
</evidence>